<feature type="transmembrane region" description="Helical" evidence="1">
    <location>
        <begin position="81"/>
        <end position="102"/>
    </location>
</feature>
<feature type="transmembrane region" description="Helical" evidence="1">
    <location>
        <begin position="12"/>
        <end position="34"/>
    </location>
</feature>
<organism evidence="2">
    <name type="scientific">marine sediment metagenome</name>
    <dbReference type="NCBI Taxonomy" id="412755"/>
    <lineage>
        <taxon>unclassified sequences</taxon>
        <taxon>metagenomes</taxon>
        <taxon>ecological metagenomes</taxon>
    </lineage>
</organism>
<sequence>MEKENKRFNLRNITLFLFAVTTLGDIVTTLIVRFKHDIFNESNPLFIFGVSIWIVIALILLTKGYLFYFCIKRYPKLPQMWARYIIIYFIVLMIFMNFGAILTHIEIINAPSEDIIQGTPEQNLQNYQEQVFDMKIIEELPPPISAGGQQFRFPLLLIIPVLNLLQFLVWQSFEIHSWRR</sequence>
<reference evidence="2" key="1">
    <citation type="journal article" date="2015" name="Nature">
        <title>Complex archaea that bridge the gap between prokaryotes and eukaryotes.</title>
        <authorList>
            <person name="Spang A."/>
            <person name="Saw J.H."/>
            <person name="Jorgensen S.L."/>
            <person name="Zaremba-Niedzwiedzka K."/>
            <person name="Martijn J."/>
            <person name="Lind A.E."/>
            <person name="van Eijk R."/>
            <person name="Schleper C."/>
            <person name="Guy L."/>
            <person name="Ettema T.J."/>
        </authorList>
    </citation>
    <scope>NUCLEOTIDE SEQUENCE</scope>
</reference>
<keyword evidence="1" id="KW-0472">Membrane</keyword>
<keyword evidence="1" id="KW-1133">Transmembrane helix</keyword>
<dbReference type="EMBL" id="LAZR01012747">
    <property type="protein sequence ID" value="KKM25285.1"/>
    <property type="molecule type" value="Genomic_DNA"/>
</dbReference>
<feature type="transmembrane region" description="Helical" evidence="1">
    <location>
        <begin position="46"/>
        <end position="69"/>
    </location>
</feature>
<accession>A0A0F9LCQ0</accession>
<evidence type="ECO:0000313" key="2">
    <source>
        <dbReference type="EMBL" id="KKM25285.1"/>
    </source>
</evidence>
<evidence type="ECO:0000256" key="1">
    <source>
        <dbReference type="SAM" id="Phobius"/>
    </source>
</evidence>
<gene>
    <name evidence="2" type="ORF">LCGC14_1596520</name>
</gene>
<feature type="transmembrane region" description="Helical" evidence="1">
    <location>
        <begin position="151"/>
        <end position="170"/>
    </location>
</feature>
<keyword evidence="1" id="KW-0812">Transmembrane</keyword>
<proteinExistence type="predicted"/>
<protein>
    <submittedName>
        <fullName evidence="2">Uncharacterized protein</fullName>
    </submittedName>
</protein>
<name>A0A0F9LCQ0_9ZZZZ</name>
<comment type="caution">
    <text evidence="2">The sequence shown here is derived from an EMBL/GenBank/DDBJ whole genome shotgun (WGS) entry which is preliminary data.</text>
</comment>
<dbReference type="AlphaFoldDB" id="A0A0F9LCQ0"/>